<reference evidence="3" key="1">
    <citation type="submission" date="2020-01" db="EMBL/GenBank/DDBJ databases">
        <authorList>
            <consortium name="DOE Joint Genome Institute"/>
            <person name="Haridas S."/>
            <person name="Albert R."/>
            <person name="Binder M."/>
            <person name="Bloem J."/>
            <person name="Labutti K."/>
            <person name="Salamov A."/>
            <person name="Andreopoulos B."/>
            <person name="Baker S.E."/>
            <person name="Barry K."/>
            <person name="Bills G."/>
            <person name="Bluhm B.H."/>
            <person name="Cannon C."/>
            <person name="Castanera R."/>
            <person name="Culley D.E."/>
            <person name="Daum C."/>
            <person name="Ezra D."/>
            <person name="Gonzalez J.B."/>
            <person name="Henrissat B."/>
            <person name="Kuo A."/>
            <person name="Liang C."/>
            <person name="Lipzen A."/>
            <person name="Lutzoni F."/>
            <person name="Magnuson J."/>
            <person name="Mondo S."/>
            <person name="Nolan M."/>
            <person name="Ohm R."/>
            <person name="Pangilinan J."/>
            <person name="Park H.-J."/>
            <person name="Ramirez L."/>
            <person name="Alfaro M."/>
            <person name="Sun H."/>
            <person name="Tritt A."/>
            <person name="Yoshinaga Y."/>
            <person name="Zwiers L.-H."/>
            <person name="Turgeon B.G."/>
            <person name="Goodwin S.B."/>
            <person name="Spatafora J.W."/>
            <person name="Crous P.W."/>
            <person name="Grigoriev I.V."/>
        </authorList>
    </citation>
    <scope>NUCLEOTIDE SEQUENCE</scope>
    <source>
        <strain evidence="3">CBS 342.82</strain>
    </source>
</reference>
<feature type="chain" id="PRO_5026722733" evidence="1">
    <location>
        <begin position="22"/>
        <end position="121"/>
    </location>
</feature>
<dbReference type="GeneID" id="54359136"/>
<proteinExistence type="predicted"/>
<feature type="signal peptide" evidence="1">
    <location>
        <begin position="1"/>
        <end position="21"/>
    </location>
</feature>
<name>A0A6J3M5C4_9PEZI</name>
<evidence type="ECO:0000256" key="1">
    <source>
        <dbReference type="SAM" id="SignalP"/>
    </source>
</evidence>
<dbReference type="AlphaFoldDB" id="A0A6J3M5C4"/>
<dbReference type="Proteomes" id="UP000504637">
    <property type="component" value="Unplaced"/>
</dbReference>
<protein>
    <submittedName>
        <fullName evidence="3">Uncharacterized protein</fullName>
    </submittedName>
</protein>
<gene>
    <name evidence="3" type="ORF">K489DRAFT_318640</name>
</gene>
<reference evidence="3" key="2">
    <citation type="submission" date="2020-04" db="EMBL/GenBank/DDBJ databases">
        <authorList>
            <consortium name="NCBI Genome Project"/>
        </authorList>
    </citation>
    <scope>NUCLEOTIDE SEQUENCE</scope>
    <source>
        <strain evidence="3">CBS 342.82</strain>
    </source>
</reference>
<accession>A0A6J3M5C4</accession>
<sequence>MVKIIISSVLAVLSLASTVTATTYAQFCNDQHCTDSCGISVSVDNPGCLQEYGRGSIKFHGTNFVDSNLIYSPDDHCSCQSHCQRVVNDLDTAIEACTPLTGPSSSSFRFVSDQACDPDNC</sequence>
<dbReference type="OrthoDB" id="4670611at2759"/>
<dbReference type="RefSeq" id="XP_033460114.1">
    <property type="nucleotide sequence ID" value="XM_033601336.1"/>
</dbReference>
<evidence type="ECO:0000313" key="2">
    <source>
        <dbReference type="Proteomes" id="UP000504637"/>
    </source>
</evidence>
<reference evidence="3" key="3">
    <citation type="submission" date="2025-08" db="UniProtKB">
        <authorList>
            <consortium name="RefSeq"/>
        </authorList>
    </citation>
    <scope>IDENTIFICATION</scope>
    <source>
        <strain evidence="3">CBS 342.82</strain>
    </source>
</reference>
<organism evidence="3">
    <name type="scientific">Dissoconium aciculare CBS 342.82</name>
    <dbReference type="NCBI Taxonomy" id="1314786"/>
    <lineage>
        <taxon>Eukaryota</taxon>
        <taxon>Fungi</taxon>
        <taxon>Dikarya</taxon>
        <taxon>Ascomycota</taxon>
        <taxon>Pezizomycotina</taxon>
        <taxon>Dothideomycetes</taxon>
        <taxon>Dothideomycetidae</taxon>
        <taxon>Mycosphaerellales</taxon>
        <taxon>Dissoconiaceae</taxon>
        <taxon>Dissoconium</taxon>
    </lineage>
</organism>
<keyword evidence="2" id="KW-1185">Reference proteome</keyword>
<keyword evidence="1" id="KW-0732">Signal</keyword>
<evidence type="ECO:0000313" key="3">
    <source>
        <dbReference type="RefSeq" id="XP_033460114.1"/>
    </source>
</evidence>